<dbReference type="Proteomes" id="UP000676386">
    <property type="component" value="Unassembled WGS sequence"/>
</dbReference>
<protein>
    <submittedName>
        <fullName evidence="1">Uncharacterized protein</fullName>
    </submittedName>
</protein>
<gene>
    <name evidence="1" type="ORF">KE626_12090</name>
</gene>
<comment type="caution">
    <text evidence="1">The sequence shown here is derived from an EMBL/GenBank/DDBJ whole genome shotgun (WGS) entry which is preliminary data.</text>
</comment>
<accession>A0ABS5IYK8</accession>
<keyword evidence="2" id="KW-1185">Reference proteome</keyword>
<dbReference type="RefSeq" id="WP_211973163.1">
    <property type="nucleotide sequence ID" value="NZ_CBFHAM010000003.1"/>
</dbReference>
<dbReference type="EMBL" id="JAGTXB010000005">
    <property type="protein sequence ID" value="MBS0028049.1"/>
    <property type="molecule type" value="Genomic_DNA"/>
</dbReference>
<evidence type="ECO:0000313" key="1">
    <source>
        <dbReference type="EMBL" id="MBS0028049.1"/>
    </source>
</evidence>
<organism evidence="1 2">
    <name type="scientific">Chitinophaga hostae</name>
    <dbReference type="NCBI Taxonomy" id="2831022"/>
    <lineage>
        <taxon>Bacteria</taxon>
        <taxon>Pseudomonadati</taxon>
        <taxon>Bacteroidota</taxon>
        <taxon>Chitinophagia</taxon>
        <taxon>Chitinophagales</taxon>
        <taxon>Chitinophagaceae</taxon>
        <taxon>Chitinophaga</taxon>
    </lineage>
</organism>
<proteinExistence type="predicted"/>
<reference evidence="1 2" key="1">
    <citation type="submission" date="2021-04" db="EMBL/GenBank/DDBJ databases">
        <title>Chitinophaga sp. nov., isolated from the rhizosphere soil.</title>
        <authorList>
            <person name="He S."/>
        </authorList>
    </citation>
    <scope>NUCLEOTIDE SEQUENCE [LARGE SCALE GENOMIC DNA]</scope>
    <source>
        <strain evidence="1 2">2R12</strain>
    </source>
</reference>
<evidence type="ECO:0000313" key="2">
    <source>
        <dbReference type="Proteomes" id="UP000676386"/>
    </source>
</evidence>
<name>A0ABS5IYK8_9BACT</name>
<sequence>MRKRPEDVAALIKDVPGNQLSASETAILQKAVAAALRNTVWQYTAMLEKFAGVTGAEKQVNKAIELFKLQKETGSTAYDDPAVVQEFIHAVSPLIHKNPGFNNYKTDRLNREERAAAGIDISRRQYNKLFRCLRLLEKKLNILIREHQKSFFQRTGKHAFAEDISLEDFKTDIHSACFIAYYTARCNMRSEFTVNGQTRPYDEIADMLFKRCKEHAQSANWWAIAQVYPQVEVLEKLTGDQQGRLLGKWTSLLQQVAVFLETLWTQHDFNRATMVVKIGNDSTTWNNTAGAWNKARDSWLNLLYALGMEFVLEEMCFGKAMRLIAADVAAWHYLQGTKADPNLLVWNRLPLPWDVFSGKAACNRATVQAACKAAGLDAEKSGWIAPRPHGVVPFKPTPELVHGVAISNPYLAKILKQHKYFSGKNIQPLFPGQN</sequence>